<name>A0A9P1BMF3_9DINO</name>
<dbReference type="Proteomes" id="UP001152797">
    <property type="component" value="Unassembled WGS sequence"/>
</dbReference>
<dbReference type="Gene3D" id="3.40.50.150">
    <property type="entry name" value="Vaccinia Virus protein VP39"/>
    <property type="match status" value="1"/>
</dbReference>
<dbReference type="Pfam" id="PF00145">
    <property type="entry name" value="DNA_methylase"/>
    <property type="match status" value="1"/>
</dbReference>
<sequence length="74" mass="7880">MQDGCLHKGDIISDVQDYEPAGSHLSAEGLIGGFPCQGVCRAGKMLGLDDSRTGLVREIYRLIDSLPSLSLSLC</sequence>
<dbReference type="EMBL" id="CAMXCT020000237">
    <property type="protein sequence ID" value="CAL1129393.1"/>
    <property type="molecule type" value="Genomic_DNA"/>
</dbReference>
<keyword evidence="1 5" id="KW-0489">Methyltransferase</keyword>
<dbReference type="EMBL" id="CAMXCT010000237">
    <property type="protein sequence ID" value="CAI3976018.1"/>
    <property type="molecule type" value="Genomic_DNA"/>
</dbReference>
<comment type="caution">
    <text evidence="3">The sequence shown here is derived from an EMBL/GenBank/DDBJ whole genome shotgun (WGS) entry which is preliminary data.</text>
</comment>
<dbReference type="GO" id="GO:0032259">
    <property type="term" value="P:methylation"/>
    <property type="evidence" value="ECO:0007669"/>
    <property type="project" value="UniProtKB-KW"/>
</dbReference>
<evidence type="ECO:0000256" key="1">
    <source>
        <dbReference type="ARBA" id="ARBA00022603"/>
    </source>
</evidence>
<reference evidence="4" key="2">
    <citation type="submission" date="2024-04" db="EMBL/GenBank/DDBJ databases">
        <authorList>
            <person name="Chen Y."/>
            <person name="Shah S."/>
            <person name="Dougan E. K."/>
            <person name="Thang M."/>
            <person name="Chan C."/>
        </authorList>
    </citation>
    <scope>NUCLEOTIDE SEQUENCE [LARGE SCALE GENOMIC DNA]</scope>
</reference>
<dbReference type="InterPro" id="IPR001525">
    <property type="entry name" value="C5_MeTfrase"/>
</dbReference>
<dbReference type="OrthoDB" id="443219at2759"/>
<evidence type="ECO:0000313" key="4">
    <source>
        <dbReference type="EMBL" id="CAL1129393.1"/>
    </source>
</evidence>
<evidence type="ECO:0000256" key="2">
    <source>
        <dbReference type="ARBA" id="ARBA00022679"/>
    </source>
</evidence>
<reference evidence="3" key="1">
    <citation type="submission" date="2022-10" db="EMBL/GenBank/DDBJ databases">
        <authorList>
            <person name="Chen Y."/>
            <person name="Dougan E. K."/>
            <person name="Chan C."/>
            <person name="Rhodes N."/>
            <person name="Thang M."/>
        </authorList>
    </citation>
    <scope>NUCLEOTIDE SEQUENCE</scope>
</reference>
<dbReference type="EMBL" id="CAMXCT030000237">
    <property type="protein sequence ID" value="CAL4763330.1"/>
    <property type="molecule type" value="Genomic_DNA"/>
</dbReference>
<organism evidence="3">
    <name type="scientific">Cladocopium goreaui</name>
    <dbReference type="NCBI Taxonomy" id="2562237"/>
    <lineage>
        <taxon>Eukaryota</taxon>
        <taxon>Sar</taxon>
        <taxon>Alveolata</taxon>
        <taxon>Dinophyceae</taxon>
        <taxon>Suessiales</taxon>
        <taxon>Symbiodiniaceae</taxon>
        <taxon>Cladocopium</taxon>
    </lineage>
</organism>
<dbReference type="AlphaFoldDB" id="A0A9P1BMF3"/>
<evidence type="ECO:0000313" key="5">
    <source>
        <dbReference type="EMBL" id="CAL4763330.1"/>
    </source>
</evidence>
<dbReference type="GO" id="GO:0008168">
    <property type="term" value="F:methyltransferase activity"/>
    <property type="evidence" value="ECO:0007669"/>
    <property type="project" value="UniProtKB-KW"/>
</dbReference>
<keyword evidence="6" id="KW-1185">Reference proteome</keyword>
<keyword evidence="2" id="KW-0808">Transferase</keyword>
<gene>
    <name evidence="3" type="ORF">C1SCF055_LOCUS4277</name>
</gene>
<accession>A0A9P1BMF3</accession>
<evidence type="ECO:0000313" key="6">
    <source>
        <dbReference type="Proteomes" id="UP001152797"/>
    </source>
</evidence>
<dbReference type="SUPFAM" id="SSF53335">
    <property type="entry name" value="S-adenosyl-L-methionine-dependent methyltransferases"/>
    <property type="match status" value="1"/>
</dbReference>
<evidence type="ECO:0000313" key="3">
    <source>
        <dbReference type="EMBL" id="CAI3976018.1"/>
    </source>
</evidence>
<proteinExistence type="predicted"/>
<protein>
    <submittedName>
        <fullName evidence="5">Type II methyltransferase M1.ScrFI (M1.ScrFI) (Cytosine-specific methyltransferase ScrFIA) (Modification methylase ScrFIA) (M.ScrFI-A) (M.ScrFIA)</fullName>
    </submittedName>
</protein>
<dbReference type="InterPro" id="IPR029063">
    <property type="entry name" value="SAM-dependent_MTases_sf"/>
</dbReference>